<dbReference type="Proteomes" id="UP000054144">
    <property type="component" value="Unassembled WGS sequence"/>
</dbReference>
<keyword evidence="3" id="KW-1185">Reference proteome</keyword>
<name>A0A0D7AMB7_9AGAR</name>
<organism evidence="2 3">
    <name type="scientific">Fistulina hepatica ATCC 64428</name>
    <dbReference type="NCBI Taxonomy" id="1128425"/>
    <lineage>
        <taxon>Eukaryota</taxon>
        <taxon>Fungi</taxon>
        <taxon>Dikarya</taxon>
        <taxon>Basidiomycota</taxon>
        <taxon>Agaricomycotina</taxon>
        <taxon>Agaricomycetes</taxon>
        <taxon>Agaricomycetidae</taxon>
        <taxon>Agaricales</taxon>
        <taxon>Fistulinaceae</taxon>
        <taxon>Fistulina</taxon>
    </lineage>
</organism>
<reference evidence="2 3" key="1">
    <citation type="journal article" date="2015" name="Fungal Genet. Biol.">
        <title>Evolution of novel wood decay mechanisms in Agaricales revealed by the genome sequences of Fistulina hepatica and Cylindrobasidium torrendii.</title>
        <authorList>
            <person name="Floudas D."/>
            <person name="Held B.W."/>
            <person name="Riley R."/>
            <person name="Nagy L.G."/>
            <person name="Koehler G."/>
            <person name="Ransdell A.S."/>
            <person name="Younus H."/>
            <person name="Chow J."/>
            <person name="Chiniquy J."/>
            <person name="Lipzen A."/>
            <person name="Tritt A."/>
            <person name="Sun H."/>
            <person name="Haridas S."/>
            <person name="LaButti K."/>
            <person name="Ohm R.A."/>
            <person name="Kues U."/>
            <person name="Blanchette R.A."/>
            <person name="Grigoriev I.V."/>
            <person name="Minto R.E."/>
            <person name="Hibbett D.S."/>
        </authorList>
    </citation>
    <scope>NUCLEOTIDE SEQUENCE [LARGE SCALE GENOMIC DNA]</scope>
    <source>
        <strain evidence="2 3">ATCC 64428</strain>
    </source>
</reference>
<dbReference type="EMBL" id="KN881629">
    <property type="protein sequence ID" value="KIY53015.1"/>
    <property type="molecule type" value="Genomic_DNA"/>
</dbReference>
<dbReference type="Pfam" id="PF20411">
    <property type="entry name" value="DUF6697"/>
    <property type="match status" value="1"/>
</dbReference>
<protein>
    <recommendedName>
        <fullName evidence="1">DUF6697 domain-containing protein</fullName>
    </recommendedName>
</protein>
<accession>A0A0D7AMB7</accession>
<evidence type="ECO:0000313" key="2">
    <source>
        <dbReference type="EMBL" id="KIY53015.1"/>
    </source>
</evidence>
<feature type="non-terminal residue" evidence="2">
    <location>
        <position position="70"/>
    </location>
</feature>
<feature type="non-terminal residue" evidence="2">
    <location>
        <position position="1"/>
    </location>
</feature>
<dbReference type="OrthoDB" id="3176940at2759"/>
<gene>
    <name evidence="2" type="ORF">FISHEDRAFT_11916</name>
</gene>
<proteinExistence type="predicted"/>
<evidence type="ECO:0000313" key="3">
    <source>
        <dbReference type="Proteomes" id="UP000054144"/>
    </source>
</evidence>
<dbReference type="AlphaFoldDB" id="A0A0D7AMB7"/>
<feature type="domain" description="DUF6697" evidence="1">
    <location>
        <begin position="14"/>
        <end position="69"/>
    </location>
</feature>
<evidence type="ECO:0000259" key="1">
    <source>
        <dbReference type="Pfam" id="PF20411"/>
    </source>
</evidence>
<dbReference type="InterPro" id="IPR046520">
    <property type="entry name" value="DUF6697"/>
</dbReference>
<sequence>DVRLDKNDVDVVASRAFLSNYYGGNTQATFPKVRKEKVAEHGLNDFMYPSLVINPMAPQVPGFPGLWFSP</sequence>